<dbReference type="Proteomes" id="UP000886501">
    <property type="component" value="Unassembled WGS sequence"/>
</dbReference>
<gene>
    <name evidence="1" type="ORF">BDM02DRAFT_1069751</name>
</gene>
<evidence type="ECO:0000313" key="2">
    <source>
        <dbReference type="Proteomes" id="UP000886501"/>
    </source>
</evidence>
<reference evidence="1" key="1">
    <citation type="submission" date="2019-10" db="EMBL/GenBank/DDBJ databases">
        <authorList>
            <consortium name="DOE Joint Genome Institute"/>
            <person name="Kuo A."/>
            <person name="Miyauchi S."/>
            <person name="Kiss E."/>
            <person name="Drula E."/>
            <person name="Kohler A."/>
            <person name="Sanchez-Garcia M."/>
            <person name="Andreopoulos B."/>
            <person name="Barry K.W."/>
            <person name="Bonito G."/>
            <person name="Buee M."/>
            <person name="Carver A."/>
            <person name="Chen C."/>
            <person name="Cichocki N."/>
            <person name="Clum A."/>
            <person name="Culley D."/>
            <person name="Crous P.W."/>
            <person name="Fauchery L."/>
            <person name="Girlanda M."/>
            <person name="Hayes R."/>
            <person name="Keri Z."/>
            <person name="Labutti K."/>
            <person name="Lipzen A."/>
            <person name="Lombard V."/>
            <person name="Magnuson J."/>
            <person name="Maillard F."/>
            <person name="Morin E."/>
            <person name="Murat C."/>
            <person name="Nolan M."/>
            <person name="Ohm R."/>
            <person name="Pangilinan J."/>
            <person name="Pereira M."/>
            <person name="Perotto S."/>
            <person name="Peter M."/>
            <person name="Riley R."/>
            <person name="Sitrit Y."/>
            <person name="Stielow B."/>
            <person name="Szollosi G."/>
            <person name="Zifcakova L."/>
            <person name="Stursova M."/>
            <person name="Spatafora J.W."/>
            <person name="Tedersoo L."/>
            <person name="Vaario L.-M."/>
            <person name="Yamada A."/>
            <person name="Yan M."/>
            <person name="Wang P."/>
            <person name="Xu J."/>
            <person name="Bruns T."/>
            <person name="Baldrian P."/>
            <person name="Vilgalys R."/>
            <person name="Henrissat B."/>
            <person name="Grigoriev I.V."/>
            <person name="Hibbett D."/>
            <person name="Nagy L.G."/>
            <person name="Martin F.M."/>
        </authorList>
    </citation>
    <scope>NUCLEOTIDE SEQUENCE</scope>
    <source>
        <strain evidence="1">P2</strain>
    </source>
</reference>
<organism evidence="1 2">
    <name type="scientific">Thelephora ganbajun</name>
    <name type="common">Ganba fungus</name>
    <dbReference type="NCBI Taxonomy" id="370292"/>
    <lineage>
        <taxon>Eukaryota</taxon>
        <taxon>Fungi</taxon>
        <taxon>Dikarya</taxon>
        <taxon>Basidiomycota</taxon>
        <taxon>Agaricomycotina</taxon>
        <taxon>Agaricomycetes</taxon>
        <taxon>Thelephorales</taxon>
        <taxon>Thelephoraceae</taxon>
        <taxon>Thelephora</taxon>
    </lineage>
</organism>
<dbReference type="EMBL" id="MU117962">
    <property type="protein sequence ID" value="KAF9653781.1"/>
    <property type="molecule type" value="Genomic_DNA"/>
</dbReference>
<reference evidence="1" key="2">
    <citation type="journal article" date="2020" name="Nat. Commun.">
        <title>Large-scale genome sequencing of mycorrhizal fungi provides insights into the early evolution of symbiotic traits.</title>
        <authorList>
            <person name="Miyauchi S."/>
            <person name="Kiss E."/>
            <person name="Kuo A."/>
            <person name="Drula E."/>
            <person name="Kohler A."/>
            <person name="Sanchez-Garcia M."/>
            <person name="Morin E."/>
            <person name="Andreopoulos B."/>
            <person name="Barry K.W."/>
            <person name="Bonito G."/>
            <person name="Buee M."/>
            <person name="Carver A."/>
            <person name="Chen C."/>
            <person name="Cichocki N."/>
            <person name="Clum A."/>
            <person name="Culley D."/>
            <person name="Crous P.W."/>
            <person name="Fauchery L."/>
            <person name="Girlanda M."/>
            <person name="Hayes R.D."/>
            <person name="Keri Z."/>
            <person name="LaButti K."/>
            <person name="Lipzen A."/>
            <person name="Lombard V."/>
            <person name="Magnuson J."/>
            <person name="Maillard F."/>
            <person name="Murat C."/>
            <person name="Nolan M."/>
            <person name="Ohm R.A."/>
            <person name="Pangilinan J."/>
            <person name="Pereira M.F."/>
            <person name="Perotto S."/>
            <person name="Peter M."/>
            <person name="Pfister S."/>
            <person name="Riley R."/>
            <person name="Sitrit Y."/>
            <person name="Stielow J.B."/>
            <person name="Szollosi G."/>
            <person name="Zifcakova L."/>
            <person name="Stursova M."/>
            <person name="Spatafora J.W."/>
            <person name="Tedersoo L."/>
            <person name="Vaario L.M."/>
            <person name="Yamada A."/>
            <person name="Yan M."/>
            <person name="Wang P."/>
            <person name="Xu J."/>
            <person name="Bruns T."/>
            <person name="Baldrian P."/>
            <person name="Vilgalys R."/>
            <person name="Dunand C."/>
            <person name="Henrissat B."/>
            <person name="Grigoriev I.V."/>
            <person name="Hibbett D."/>
            <person name="Nagy L.G."/>
            <person name="Martin F.M."/>
        </authorList>
    </citation>
    <scope>NUCLEOTIDE SEQUENCE</scope>
    <source>
        <strain evidence="1">P2</strain>
    </source>
</reference>
<comment type="caution">
    <text evidence="1">The sequence shown here is derived from an EMBL/GenBank/DDBJ whole genome shotgun (WGS) entry which is preliminary data.</text>
</comment>
<evidence type="ECO:0000313" key="1">
    <source>
        <dbReference type="EMBL" id="KAF9653781.1"/>
    </source>
</evidence>
<keyword evidence="2" id="KW-1185">Reference proteome</keyword>
<proteinExistence type="predicted"/>
<accession>A0ACB6ZVU5</accession>
<protein>
    <submittedName>
        <fullName evidence="1">Uncharacterized protein</fullName>
    </submittedName>
</protein>
<sequence length="149" mass="16091">MEKKLSRACTTFGYRFRVGSRPPGGGAPRSQYAPPNEGKITAHLPPAINLQENPFVVTAALVTCSPHDWGPHRIRVSPGVLRDESGRRDPRVGGSRDLLQAPVVASPSIDDLVKWQPRCPSSDSTANLCCSQSSDPRGYSPILAVLCCR</sequence>
<name>A0ACB6ZVU5_THEGA</name>